<feature type="region of interest" description="Disordered" evidence="3">
    <location>
        <begin position="293"/>
        <end position="336"/>
    </location>
</feature>
<dbReference type="PANTHER" id="PTHR10858:SF23">
    <property type="entry name" value="DEOXYRIBONUCLEASE II"/>
    <property type="match status" value="1"/>
</dbReference>
<evidence type="ECO:0000256" key="3">
    <source>
        <dbReference type="SAM" id="MobiDB-lite"/>
    </source>
</evidence>
<evidence type="ECO:0000256" key="2">
    <source>
        <dbReference type="ARBA" id="ARBA00022801"/>
    </source>
</evidence>
<dbReference type="InterPro" id="IPR004947">
    <property type="entry name" value="DNase_II"/>
</dbReference>
<accession>A0ABN9WFX0</accession>
<dbReference type="CDD" id="cd09120">
    <property type="entry name" value="PLDc_DNaseII_1"/>
    <property type="match status" value="1"/>
</dbReference>
<evidence type="ECO:0000313" key="6">
    <source>
        <dbReference type="Proteomes" id="UP001189429"/>
    </source>
</evidence>
<name>A0ABN9WFX0_9DINO</name>
<sequence length="336" mass="36453">MRGLRFGALLLAAGTWAGAGGQCLDEAGAAVDWWLLLKHPATFGGDGSGTQYVYVTSSDTSSLKPGEGKVTDADSLLGRQIEGVYSGRDVNYVMYNDQTPDGNYSLEYGHSKGFFAYNSTNGYWVQHSIPHFPNYQSKGYLYGSGQERYGQHAFCMTMSPEAINEVAEVMRFSNGWIYDHRTDGSLPNVEDIVTGKNIDMKGTIHKDVQTAWGVVKLFGKTENFDSGMVPELIAPELKQTMLVQSWLNSGGPLGPYCPASQFDVFDIRKVALGAGDTHETRYDHSKWTVAKSPDSNWRAAPAARPRPSSLIRNAAASGAAAPAVAAPRRPSTCSSE</sequence>
<evidence type="ECO:0000256" key="4">
    <source>
        <dbReference type="SAM" id="SignalP"/>
    </source>
</evidence>
<keyword evidence="4" id="KW-0732">Signal</keyword>
<dbReference type="Pfam" id="PF03265">
    <property type="entry name" value="DNase_II"/>
    <property type="match status" value="1"/>
</dbReference>
<gene>
    <name evidence="5" type="ORF">PCOR1329_LOCUS66942</name>
</gene>
<feature type="signal peptide" evidence="4">
    <location>
        <begin position="1"/>
        <end position="21"/>
    </location>
</feature>
<dbReference type="EMBL" id="CAUYUJ010018649">
    <property type="protein sequence ID" value="CAK0885290.1"/>
    <property type="molecule type" value="Genomic_DNA"/>
</dbReference>
<keyword evidence="2" id="KW-0378">Hydrolase</keyword>
<reference evidence="5" key="1">
    <citation type="submission" date="2023-10" db="EMBL/GenBank/DDBJ databases">
        <authorList>
            <person name="Chen Y."/>
            <person name="Shah S."/>
            <person name="Dougan E. K."/>
            <person name="Thang M."/>
            <person name="Chan C."/>
        </authorList>
    </citation>
    <scope>NUCLEOTIDE SEQUENCE [LARGE SCALE GENOMIC DNA]</scope>
</reference>
<comment type="caution">
    <text evidence="5">The sequence shown here is derived from an EMBL/GenBank/DDBJ whole genome shotgun (WGS) entry which is preliminary data.</text>
</comment>
<proteinExistence type="inferred from homology"/>
<comment type="similarity">
    <text evidence="1">Belongs to the DNase II family.</text>
</comment>
<organism evidence="5 6">
    <name type="scientific">Prorocentrum cordatum</name>
    <dbReference type="NCBI Taxonomy" id="2364126"/>
    <lineage>
        <taxon>Eukaryota</taxon>
        <taxon>Sar</taxon>
        <taxon>Alveolata</taxon>
        <taxon>Dinophyceae</taxon>
        <taxon>Prorocentrales</taxon>
        <taxon>Prorocentraceae</taxon>
        <taxon>Prorocentrum</taxon>
    </lineage>
</organism>
<keyword evidence="6" id="KW-1185">Reference proteome</keyword>
<evidence type="ECO:0000313" key="5">
    <source>
        <dbReference type="EMBL" id="CAK0885290.1"/>
    </source>
</evidence>
<dbReference type="Proteomes" id="UP001189429">
    <property type="component" value="Unassembled WGS sequence"/>
</dbReference>
<feature type="compositionally biased region" description="Low complexity" evidence="3">
    <location>
        <begin position="298"/>
        <end position="330"/>
    </location>
</feature>
<evidence type="ECO:0000256" key="1">
    <source>
        <dbReference type="ARBA" id="ARBA00007527"/>
    </source>
</evidence>
<dbReference type="PANTHER" id="PTHR10858">
    <property type="entry name" value="DEOXYRIBONUCLEASE II"/>
    <property type="match status" value="1"/>
</dbReference>
<protein>
    <submittedName>
        <fullName evidence="5">Uncharacterized protein</fullName>
    </submittedName>
</protein>
<feature type="chain" id="PRO_5046575528" evidence="4">
    <location>
        <begin position="22"/>
        <end position="336"/>
    </location>
</feature>